<name>A0ABV9L392_9BACT</name>
<dbReference type="EMBL" id="JBHSGN010000161">
    <property type="protein sequence ID" value="MFC4676847.1"/>
    <property type="molecule type" value="Genomic_DNA"/>
</dbReference>
<protein>
    <submittedName>
        <fullName evidence="1">Abi family protein</fullName>
    </submittedName>
</protein>
<proteinExistence type="predicted"/>
<dbReference type="InterPro" id="IPR011664">
    <property type="entry name" value="Abi_system_AbiD/AbiF-like"/>
</dbReference>
<organism evidence="1 2">
    <name type="scientific">Dysgonomonas termitidis</name>
    <dbReference type="NCBI Taxonomy" id="1516126"/>
    <lineage>
        <taxon>Bacteria</taxon>
        <taxon>Pseudomonadati</taxon>
        <taxon>Bacteroidota</taxon>
        <taxon>Bacteroidia</taxon>
        <taxon>Bacteroidales</taxon>
        <taxon>Dysgonomonadaceae</taxon>
        <taxon>Dysgonomonas</taxon>
    </lineage>
</organism>
<sequence length="300" mass="35498">MTIPYAKHYQDVPDLVSLLRTRGLTINDEPKARNYLTNIGYFRLSAYFYPLLQLPKTAHNYKTGSTFEQVLNLYRFDRKLRLLVFNEIEKIEVAVRSIMVNTACRHFNDTFWITQNRYFYNQNYFNSSIAEIDSELLKSKEDFIEHFKNTYSDVYPPAWMLAEILPLGNICRIYKNLNDAGLKKKIARQFGMQPQAFESWIMTIGGLRNMCCHHSRLWNRVLPLRTSLPQNTQFLWLNNPSTVDVQRVYFRLCMIRYLLFSVSPHNTFREKLVDLLSKYPGVDINAMGFTAGWQQEPLWR</sequence>
<comment type="caution">
    <text evidence="1">The sequence shown here is derived from an EMBL/GenBank/DDBJ whole genome shotgun (WGS) entry which is preliminary data.</text>
</comment>
<dbReference type="Proteomes" id="UP001596023">
    <property type="component" value="Unassembled WGS sequence"/>
</dbReference>
<gene>
    <name evidence="1" type="ORF">ACFO6W_24500</name>
</gene>
<accession>A0ABV9L392</accession>
<reference evidence="2" key="1">
    <citation type="journal article" date="2019" name="Int. J. Syst. Evol. Microbiol.">
        <title>The Global Catalogue of Microorganisms (GCM) 10K type strain sequencing project: providing services to taxonomists for standard genome sequencing and annotation.</title>
        <authorList>
            <consortium name="The Broad Institute Genomics Platform"/>
            <consortium name="The Broad Institute Genome Sequencing Center for Infectious Disease"/>
            <person name="Wu L."/>
            <person name="Ma J."/>
        </authorList>
    </citation>
    <scope>NUCLEOTIDE SEQUENCE [LARGE SCALE GENOMIC DNA]</scope>
    <source>
        <strain evidence="2">CCUG 66188</strain>
    </source>
</reference>
<keyword evidence="2" id="KW-1185">Reference proteome</keyword>
<evidence type="ECO:0000313" key="1">
    <source>
        <dbReference type="EMBL" id="MFC4676847.1"/>
    </source>
</evidence>
<dbReference type="Pfam" id="PF07751">
    <property type="entry name" value="Abi_2"/>
    <property type="match status" value="1"/>
</dbReference>
<evidence type="ECO:0000313" key="2">
    <source>
        <dbReference type="Proteomes" id="UP001596023"/>
    </source>
</evidence>
<dbReference type="RefSeq" id="WP_380001471.1">
    <property type="nucleotide sequence ID" value="NZ_JBHSGN010000161.1"/>
</dbReference>